<keyword evidence="4" id="KW-0645">Protease</keyword>
<dbReference type="InterPro" id="IPR042089">
    <property type="entry name" value="Peptidase_M13_dom_2"/>
</dbReference>
<keyword evidence="5" id="KW-0479">Metal-binding</keyword>
<dbReference type="PRINTS" id="PR00786">
    <property type="entry name" value="NEPRILYSIN"/>
</dbReference>
<dbReference type="EMBL" id="AP029264">
    <property type="protein sequence ID" value="BFF96373.1"/>
    <property type="molecule type" value="Genomic_DNA"/>
</dbReference>
<protein>
    <submittedName>
        <fullName evidence="12">Endothelin-converting enzyme 2</fullName>
    </submittedName>
</protein>
<evidence type="ECO:0000256" key="7">
    <source>
        <dbReference type="ARBA" id="ARBA00022833"/>
    </source>
</evidence>
<dbReference type="PROSITE" id="PS51885">
    <property type="entry name" value="NEPRILYSIN"/>
    <property type="match status" value="1"/>
</dbReference>
<comment type="cofactor">
    <cofactor evidence="1">
        <name>Zn(2+)</name>
        <dbReference type="ChEBI" id="CHEBI:29105"/>
    </cofactor>
</comment>
<evidence type="ECO:0000313" key="13">
    <source>
        <dbReference type="Proteomes" id="UP001500889"/>
    </source>
</evidence>
<evidence type="ECO:0000256" key="8">
    <source>
        <dbReference type="ARBA" id="ARBA00023049"/>
    </source>
</evidence>
<dbReference type="AlphaFoldDB" id="A0AAU9FKT4"/>
<reference evidence="12 13" key="1">
    <citation type="submission" date="2024-02" db="EMBL/GenBank/DDBJ databases">
        <title>A chromosome-level genome assembly of Drosophila madeirensis, a fruit fly species endemic to Madeira island.</title>
        <authorList>
            <person name="Tomihara K."/>
            <person name="Llopart A."/>
            <person name="Yamamoto D."/>
        </authorList>
    </citation>
    <scope>NUCLEOTIDE SEQUENCE [LARGE SCALE GENOMIC DNA]</scope>
    <source>
        <strain evidence="12 13">RF1</strain>
    </source>
</reference>
<dbReference type="Proteomes" id="UP001500889">
    <property type="component" value="Chromosome U"/>
</dbReference>
<feature type="signal peptide" evidence="9">
    <location>
        <begin position="1"/>
        <end position="20"/>
    </location>
</feature>
<dbReference type="GO" id="GO:0046872">
    <property type="term" value="F:metal ion binding"/>
    <property type="evidence" value="ECO:0007669"/>
    <property type="project" value="UniProtKB-KW"/>
</dbReference>
<dbReference type="PANTHER" id="PTHR11733:SF167">
    <property type="entry name" value="FI17812P1-RELATED"/>
    <property type="match status" value="1"/>
</dbReference>
<sequence>MLPALLATLMPFALVGRVLASSDIFSLPSKSNHSEELLEDYGKFMLSVMNRSIDPCENFYEYSCGGWKKSELVPELARNTSFLYAMQQRIDESVLGFLQNVTQKELEDLGRNGTRSSELKAKQFFASCVKVKANMSLGYEHLEQDIDDRYKEQQPEKNQTLDWIYVNFMSKYEIYPLLPLKVHYSTSSRKFDVLLSPPAKVLAGVNDEQLKNMTRDFGWADNLEKTKQFLESFVNLTIFEKNLTALAKTRNETEKLSLKDFLGKHKQDRVNWTRYFDVAFNGTQDSSWPVLNQLNAGSINDLVYFLEQTPLDTLKSYVRMRVLLKFHALWKTKTKEGGVQNECRSLTETYFNYAVLPWFIGKVFDKHQRADILTIAKDIRDTFYELLDHHAWLDDDTRSQAKTKLASMDILVGYTDDLQHREVLDQVYSEINMTSNWYENLCIIEGSRASIRLRSVDKALIPILMPTRTVNAYYADFLNLAFITIGMAQWPFYHRDFPAVLKYAGVGNIIGHEMAHGFDSYCYQYNYDGKRVNWWSATSLRNFKERYRCLESQYNKFILMGVQTNGTMTSGDNIADNVGTRMAYYAYKRKTGDKAWLERPLRGVDFNNKQLFFVKFAQSWCNGKGSGDKLKKLKTDVHAYDEFRVQGTLSNMPEFSEAFGCKLGTEMNPLKKCVVW</sequence>
<dbReference type="SUPFAM" id="SSF55486">
    <property type="entry name" value="Metalloproteases ('zincins'), catalytic domain"/>
    <property type="match status" value="1"/>
</dbReference>
<keyword evidence="6" id="KW-0378">Hydrolase</keyword>
<evidence type="ECO:0000259" key="10">
    <source>
        <dbReference type="Pfam" id="PF01431"/>
    </source>
</evidence>
<dbReference type="Pfam" id="PF05649">
    <property type="entry name" value="Peptidase_M13_N"/>
    <property type="match status" value="1"/>
</dbReference>
<keyword evidence="7" id="KW-0862">Zinc</keyword>
<keyword evidence="9" id="KW-0732">Signal</keyword>
<evidence type="ECO:0000256" key="3">
    <source>
        <dbReference type="ARBA" id="ARBA00007357"/>
    </source>
</evidence>
<dbReference type="InterPro" id="IPR018497">
    <property type="entry name" value="Peptidase_M13_C"/>
</dbReference>
<feature type="domain" description="Peptidase M13 N-terminal" evidence="11">
    <location>
        <begin position="55"/>
        <end position="414"/>
    </location>
</feature>
<evidence type="ECO:0000256" key="4">
    <source>
        <dbReference type="ARBA" id="ARBA00022670"/>
    </source>
</evidence>
<comment type="subcellular location">
    <subcellularLocation>
        <location evidence="2">Cell membrane</location>
        <topology evidence="2">Single-pass type II membrane protein</topology>
    </subcellularLocation>
</comment>
<proteinExistence type="inferred from homology"/>
<feature type="chain" id="PRO_5043695253" evidence="9">
    <location>
        <begin position="21"/>
        <end position="676"/>
    </location>
</feature>
<organism evidence="12 13">
    <name type="scientific">Drosophila madeirensis</name>
    <name type="common">Fruit fly</name>
    <dbReference type="NCBI Taxonomy" id="30013"/>
    <lineage>
        <taxon>Eukaryota</taxon>
        <taxon>Metazoa</taxon>
        <taxon>Ecdysozoa</taxon>
        <taxon>Arthropoda</taxon>
        <taxon>Hexapoda</taxon>
        <taxon>Insecta</taxon>
        <taxon>Pterygota</taxon>
        <taxon>Neoptera</taxon>
        <taxon>Endopterygota</taxon>
        <taxon>Diptera</taxon>
        <taxon>Brachycera</taxon>
        <taxon>Muscomorpha</taxon>
        <taxon>Ephydroidea</taxon>
        <taxon>Drosophilidae</taxon>
        <taxon>Drosophila</taxon>
        <taxon>Sophophora</taxon>
    </lineage>
</organism>
<dbReference type="InterPro" id="IPR024079">
    <property type="entry name" value="MetalloPept_cat_dom_sf"/>
</dbReference>
<dbReference type="PANTHER" id="PTHR11733">
    <property type="entry name" value="ZINC METALLOPROTEASE FAMILY M13 NEPRILYSIN-RELATED"/>
    <property type="match status" value="1"/>
</dbReference>
<keyword evidence="13" id="KW-1185">Reference proteome</keyword>
<gene>
    <name evidence="12" type="ORF">DMAD_13586</name>
</gene>
<comment type="similarity">
    <text evidence="3">Belongs to the peptidase M13 family.</text>
</comment>
<keyword evidence="8" id="KW-0482">Metalloprotease</keyword>
<evidence type="ECO:0000256" key="5">
    <source>
        <dbReference type="ARBA" id="ARBA00022723"/>
    </source>
</evidence>
<evidence type="ECO:0000256" key="1">
    <source>
        <dbReference type="ARBA" id="ARBA00001947"/>
    </source>
</evidence>
<accession>A0AAU9FKT4</accession>
<dbReference type="Pfam" id="PF01431">
    <property type="entry name" value="Peptidase_M13"/>
    <property type="match status" value="1"/>
</dbReference>
<dbReference type="GO" id="GO:0005886">
    <property type="term" value="C:plasma membrane"/>
    <property type="evidence" value="ECO:0007669"/>
    <property type="project" value="UniProtKB-SubCell"/>
</dbReference>
<feature type="domain" description="Peptidase M13 C-terminal" evidence="10">
    <location>
        <begin position="471"/>
        <end position="674"/>
    </location>
</feature>
<evidence type="ECO:0000313" key="12">
    <source>
        <dbReference type="EMBL" id="BFF96373.1"/>
    </source>
</evidence>
<evidence type="ECO:0000259" key="11">
    <source>
        <dbReference type="Pfam" id="PF05649"/>
    </source>
</evidence>
<dbReference type="Gene3D" id="3.40.390.10">
    <property type="entry name" value="Collagenase (Catalytic Domain)"/>
    <property type="match status" value="1"/>
</dbReference>
<dbReference type="InterPro" id="IPR008753">
    <property type="entry name" value="Peptidase_M13_N"/>
</dbReference>
<evidence type="ECO:0000256" key="6">
    <source>
        <dbReference type="ARBA" id="ARBA00022801"/>
    </source>
</evidence>
<dbReference type="Gene3D" id="1.10.1380.10">
    <property type="entry name" value="Neutral endopeptidase , domain2"/>
    <property type="match status" value="1"/>
</dbReference>
<dbReference type="InterPro" id="IPR000718">
    <property type="entry name" value="Peptidase_M13"/>
</dbReference>
<evidence type="ECO:0000256" key="2">
    <source>
        <dbReference type="ARBA" id="ARBA00004401"/>
    </source>
</evidence>
<evidence type="ECO:0000256" key="9">
    <source>
        <dbReference type="SAM" id="SignalP"/>
    </source>
</evidence>
<dbReference type="GO" id="GO:0004222">
    <property type="term" value="F:metalloendopeptidase activity"/>
    <property type="evidence" value="ECO:0007669"/>
    <property type="project" value="InterPro"/>
</dbReference>
<name>A0AAU9FKT4_DROMD</name>
<dbReference type="GO" id="GO:0016485">
    <property type="term" value="P:protein processing"/>
    <property type="evidence" value="ECO:0007669"/>
    <property type="project" value="TreeGrafter"/>
</dbReference>
<dbReference type="CDD" id="cd08662">
    <property type="entry name" value="M13"/>
    <property type="match status" value="1"/>
</dbReference>